<dbReference type="HOGENOM" id="CLU_049873_1_2_4"/>
<evidence type="ECO:0000259" key="6">
    <source>
        <dbReference type="Pfam" id="PF01609"/>
    </source>
</evidence>
<evidence type="ECO:0000256" key="2">
    <source>
        <dbReference type="ARBA" id="ARBA00010075"/>
    </source>
</evidence>
<dbReference type="GO" id="GO:0003677">
    <property type="term" value="F:DNA binding"/>
    <property type="evidence" value="ECO:0007669"/>
    <property type="project" value="UniProtKB-KW"/>
</dbReference>
<dbReference type="Pfam" id="PF05598">
    <property type="entry name" value="DUF772"/>
    <property type="match status" value="1"/>
</dbReference>
<keyword evidence="11" id="KW-0614">Plasmid</keyword>
<dbReference type="PANTHER" id="PTHR35604">
    <property type="entry name" value="TRANSPOSASE INSH FOR INSERTION SEQUENCE ELEMENT IS5A-RELATED"/>
    <property type="match status" value="1"/>
</dbReference>
<dbReference type="KEGG" id="axy:AXYL_06572"/>
<dbReference type="AlphaFoldDB" id="Q5GRC3"/>
<keyword evidence="5" id="KW-0233">DNA recombination</keyword>
<comment type="function">
    <text evidence="1">Involved in the transposition of the insertion sequence IS5.</text>
</comment>
<dbReference type="InterPro" id="IPR002559">
    <property type="entry name" value="Transposase_11"/>
</dbReference>
<dbReference type="EMBL" id="AJ515144">
    <property type="protein sequence ID" value="CAI47846.1"/>
    <property type="molecule type" value="Genomic_DNA"/>
</dbReference>
<dbReference type="KEGG" id="axy:AXYL_06579"/>
<dbReference type="PANTHER" id="PTHR35604:SF2">
    <property type="entry name" value="TRANSPOSASE INSH FOR INSERTION SEQUENCE ELEMENT IS5A-RELATED"/>
    <property type="match status" value="1"/>
</dbReference>
<reference evidence="8 12" key="3">
    <citation type="journal article" date="2008" name="Res. Microbiol.">
        <title>Nucleotide sequence, organization and characterization of the (halo)aromatic acid catabolic plasmid pA81 from Achromobacter xylosoxidans A8.</title>
        <authorList>
            <person name="Jencova V."/>
            <person name="Strnad H."/>
            <person name="Chodora Z."/>
            <person name="Ulbrich P."/>
            <person name="Vlcek C."/>
            <person name="Hickey W.J."/>
            <person name="Paces V."/>
        </authorList>
    </citation>
    <scope>NUCLEOTIDE SEQUENCE [LARGE SCALE GENOMIC DNA]</scope>
    <source>
        <strain evidence="12">A8</strain>
        <plasmid evidence="8">A8</plasmid>
        <plasmid evidence="8 12">pA81</plasmid>
    </source>
</reference>
<evidence type="ECO:0000313" key="9">
    <source>
        <dbReference type="EMBL" id="ADP19867.1"/>
    </source>
</evidence>
<name>Q5GRC3_ACHXA</name>
<evidence type="ECO:0000256" key="4">
    <source>
        <dbReference type="ARBA" id="ARBA00023125"/>
    </source>
</evidence>
<reference evidence="8" key="4">
    <citation type="journal article" date="2011" name="J. Bacteriol.">
        <title>Complete genome sequence of the haloaromatic acid-degrading bacterium Achromobacter xylosoxidans A8.</title>
        <authorList>
            <person name="Strnad H."/>
            <person name="Ridl J."/>
            <person name="Paces J."/>
            <person name="Kolar M."/>
            <person name="Vlcek C."/>
            <person name="Paces V."/>
        </authorList>
    </citation>
    <scope>NUCLEOTIDE SEQUENCE</scope>
    <source>
        <strain evidence="8">A8</strain>
        <plasmid evidence="8">pA81</plasmid>
    </source>
</reference>
<keyword evidence="3" id="KW-0815">Transposition</keyword>
<geneLocation type="plasmid" evidence="11 12">
    <name>pA81</name>
</geneLocation>
<comment type="similarity">
    <text evidence="2">Belongs to the transposase 11 family.</text>
</comment>
<dbReference type="InterPro" id="IPR008490">
    <property type="entry name" value="Transposase_InsH_N"/>
</dbReference>
<dbReference type="EMBL" id="AJ515144">
    <property type="protein sequence ID" value="CAI47840.1"/>
    <property type="molecule type" value="Genomic_DNA"/>
</dbReference>
<dbReference type="RefSeq" id="WP_011255161.1">
    <property type="nucleotide sequence ID" value="NC_006830.1"/>
</dbReference>
<gene>
    <name evidence="11" type="primary">tnp45</name>
    <name evidence="10" type="synonym">tnp39</name>
    <name evidence="8" type="ordered locus">AXYL_06572</name>
    <name evidence="9" type="ordered locus">AXYL_06579</name>
</gene>
<dbReference type="EMBL" id="CP002288">
    <property type="protein sequence ID" value="ADP19867.1"/>
    <property type="molecule type" value="Genomic_DNA"/>
</dbReference>
<dbReference type="Pfam" id="PF01609">
    <property type="entry name" value="DDE_Tnp_1"/>
    <property type="match status" value="1"/>
</dbReference>
<evidence type="ECO:0000313" key="12">
    <source>
        <dbReference type="Proteomes" id="UP000006876"/>
    </source>
</evidence>
<accession>Q5GRC3</accession>
<sequence>MSQLGFSDAEFAGKRKVTRREKFLAQMERAVPWKVFADLVEPHYPKPGNGRRPYPLEVMLRIHFMQQWFNLSDPAMEEALYDSTSIRHFAKLSLSRGSIPDETTILNFRHLLEKHDIAADALEAVNLLLADQGITVRKGTIVDATIIEAPSSTKNATGTRDPEMHQAKKGNQWHFGMKAHIGVDMTGLVHTVIGTAANISDVTQAHALLHGEEELVLGDAGYQGVEKREENQGLKVRWHIAMRPGKRRALGKGNMGRMLESYERAKASLRSRVEHPFRVIKCQFGFTKVRYRGLAKNTAQLKMLFTLANLWKVRHHLMATAG</sequence>
<proteinExistence type="inferred from homology"/>
<evidence type="ECO:0000256" key="3">
    <source>
        <dbReference type="ARBA" id="ARBA00022578"/>
    </source>
</evidence>
<dbReference type="NCBIfam" id="NF033581">
    <property type="entry name" value="transpos_IS5_4"/>
    <property type="match status" value="1"/>
</dbReference>
<evidence type="ECO:0000259" key="7">
    <source>
        <dbReference type="Pfam" id="PF05598"/>
    </source>
</evidence>
<keyword evidence="4" id="KW-0238">DNA-binding</keyword>
<evidence type="ECO:0000313" key="10">
    <source>
        <dbReference type="EMBL" id="CAI47840.1"/>
    </source>
</evidence>
<evidence type="ECO:0000256" key="1">
    <source>
        <dbReference type="ARBA" id="ARBA00003544"/>
    </source>
</evidence>
<dbReference type="EMBL" id="CP002288">
    <property type="protein sequence ID" value="ADP19861.1"/>
    <property type="molecule type" value="Genomic_DNA"/>
</dbReference>
<evidence type="ECO:0000256" key="5">
    <source>
        <dbReference type="ARBA" id="ARBA00023172"/>
    </source>
</evidence>
<evidence type="ECO:0000313" key="11">
    <source>
        <dbReference type="EMBL" id="CAI47846.1"/>
    </source>
</evidence>
<dbReference type="GO" id="GO:0004803">
    <property type="term" value="F:transposase activity"/>
    <property type="evidence" value="ECO:0007669"/>
    <property type="project" value="InterPro"/>
</dbReference>
<evidence type="ECO:0000313" key="8">
    <source>
        <dbReference type="EMBL" id="ADP19861.1"/>
    </source>
</evidence>
<dbReference type="InterPro" id="IPR047959">
    <property type="entry name" value="Transpos_IS5"/>
</dbReference>
<organism evidence="11">
    <name type="scientific">Achromobacter xylosoxidans (strain A8)</name>
    <dbReference type="NCBI Taxonomy" id="762376"/>
    <lineage>
        <taxon>Bacteria</taxon>
        <taxon>Pseudomonadati</taxon>
        <taxon>Pseudomonadota</taxon>
        <taxon>Betaproteobacteria</taxon>
        <taxon>Burkholderiales</taxon>
        <taxon>Alcaligenaceae</taxon>
        <taxon>Achromobacter</taxon>
    </lineage>
</organism>
<feature type="domain" description="Transposase IS4-like" evidence="6">
    <location>
        <begin position="137"/>
        <end position="310"/>
    </location>
</feature>
<feature type="domain" description="Transposase InsH N-terminal" evidence="7">
    <location>
        <begin position="16"/>
        <end position="110"/>
    </location>
</feature>
<dbReference type="GO" id="GO:0006313">
    <property type="term" value="P:DNA transposition"/>
    <property type="evidence" value="ECO:0007669"/>
    <property type="project" value="InterPro"/>
</dbReference>
<reference evidence="11" key="2">
    <citation type="submission" date="2005-01" db="EMBL/GenBank/DDBJ databases">
        <title>Analysis of large plasmid from chlorobenzoic acids degrading strain Achromobacter xylosoxidans A8.</title>
        <authorList>
            <person name="Jencova V."/>
        </authorList>
    </citation>
    <scope>NUCLEOTIDE SEQUENCE</scope>
    <source>
        <strain evidence="11">A8</strain>
        <plasmid evidence="11">pA81</plasmid>
    </source>
</reference>
<protein>
    <submittedName>
        <fullName evidence="8 11">Transposase</fullName>
    </submittedName>
    <submittedName>
        <fullName evidence="9">Transposase, IS4 family protein 3</fullName>
    </submittedName>
</protein>
<dbReference type="PATRIC" id="fig|762376.5.peg.6581"/>
<reference evidence="11" key="1">
    <citation type="journal article" date="2004" name="Int. Biodeterior. Biodegradation">
        <title>Chlorocatechol catabolic enzymes from Achromobacter xylosoxidans A8.</title>
        <authorList>
            <person name="Jencova V."/>
            <person name="Strnad H."/>
            <person name="Chodora Z."/>
            <person name="Ulbrich P."/>
            <person name="Hickey W.J."/>
            <person name="Paces V."/>
        </authorList>
    </citation>
    <scope>NUCLEOTIDE SEQUENCE [LARGE SCALE GENOMIC DNA]</scope>
    <source>
        <strain evidence="11">A8</strain>
        <plasmid evidence="11">pA81</plasmid>
    </source>
</reference>
<dbReference type="OrthoDB" id="9774608at2"/>
<dbReference type="Proteomes" id="UP000006876">
    <property type="component" value="Plasmid pA81"/>
</dbReference>
<accession>E3HXQ7</accession>